<dbReference type="STRING" id="660122.C7ZCE4"/>
<proteinExistence type="predicted"/>
<dbReference type="OrthoDB" id="3932329at2759"/>
<evidence type="ECO:0000313" key="2">
    <source>
        <dbReference type="Proteomes" id="UP000005206"/>
    </source>
</evidence>
<dbReference type="EMBL" id="GG698918">
    <property type="protein sequence ID" value="EEU38355.1"/>
    <property type="molecule type" value="Genomic_DNA"/>
</dbReference>
<gene>
    <name evidence="1" type="ORF">NECHADRAFT_34783</name>
</gene>
<dbReference type="HOGENOM" id="CLU_109903_0_0_1"/>
<keyword evidence="2" id="KW-1185">Reference proteome</keyword>
<protein>
    <submittedName>
        <fullName evidence="1">Uncharacterized protein</fullName>
    </submittedName>
</protein>
<sequence length="219" mass="26265">MTLERRIQKSSWEYNAKVPFLPAVPCQIPGDSVFLELDNYYIPRQCIYERTPRLSAEQWWNSDSLHIPNLTASLLSNLQPYKPTSPSRQLRYFEKLPQNIKQHIMFLVFQQELPSRCTYVMPQHYWKEAFFGIPFLWDLDRDLIDKASSFDLDWEKLTRQIMCPAETTWERRWGEGEARPWSYDDCGLIVPPGLTNRRRIWQIVEEMYPDDVEMQHWGE</sequence>
<reference evidence="1 2" key="1">
    <citation type="journal article" date="2009" name="PLoS Genet.">
        <title>The genome of Nectria haematococca: contribution of supernumerary chromosomes to gene expansion.</title>
        <authorList>
            <person name="Coleman J.J."/>
            <person name="Rounsley S.D."/>
            <person name="Rodriguez-Carres M."/>
            <person name="Kuo A."/>
            <person name="Wasmann C.C."/>
            <person name="Grimwood J."/>
            <person name="Schmutz J."/>
            <person name="Taga M."/>
            <person name="White G.J."/>
            <person name="Zhou S."/>
            <person name="Schwartz D.C."/>
            <person name="Freitag M."/>
            <person name="Ma L.J."/>
            <person name="Danchin E.G."/>
            <person name="Henrissat B."/>
            <person name="Coutinho P.M."/>
            <person name="Nelson D.R."/>
            <person name="Straney D."/>
            <person name="Napoli C.A."/>
            <person name="Barker B.M."/>
            <person name="Gribskov M."/>
            <person name="Rep M."/>
            <person name="Kroken S."/>
            <person name="Molnar I."/>
            <person name="Rensing C."/>
            <person name="Kennell J.C."/>
            <person name="Zamora J."/>
            <person name="Farman M.L."/>
            <person name="Selker E.U."/>
            <person name="Salamov A."/>
            <person name="Shapiro H."/>
            <person name="Pangilinan J."/>
            <person name="Lindquist E."/>
            <person name="Lamers C."/>
            <person name="Grigoriev I.V."/>
            <person name="Geiser D.M."/>
            <person name="Covert S.F."/>
            <person name="Temporini E."/>
            <person name="Vanetten H.D."/>
        </authorList>
    </citation>
    <scope>NUCLEOTIDE SEQUENCE [LARGE SCALE GENOMIC DNA]</scope>
    <source>
        <strain evidence="2">ATCC MYA-4622 / CBS 123669 / FGSC 9596 / NRRL 45880 / 77-13-4</strain>
    </source>
</reference>
<name>C7ZCE4_FUSV7</name>
<dbReference type="Proteomes" id="UP000005206">
    <property type="component" value="Chromosome 2"/>
</dbReference>
<dbReference type="OMA" id="CGLERYY"/>
<accession>C7ZCE4</accession>
<dbReference type="InParanoid" id="C7ZCE4"/>
<dbReference type="RefSeq" id="XP_003044068.1">
    <property type="nucleotide sequence ID" value="XM_003044022.1"/>
</dbReference>
<dbReference type="KEGG" id="nhe:NECHADRAFT_34783"/>
<dbReference type="eggNOG" id="ENOG502SV88">
    <property type="taxonomic scope" value="Eukaryota"/>
</dbReference>
<dbReference type="GeneID" id="9670286"/>
<dbReference type="AlphaFoldDB" id="C7ZCE4"/>
<organism evidence="1 2">
    <name type="scientific">Fusarium vanettenii (strain ATCC MYA-4622 / CBS 123669 / FGSC 9596 / NRRL 45880 / 77-13-4)</name>
    <name type="common">Fusarium solani subsp. pisi</name>
    <dbReference type="NCBI Taxonomy" id="660122"/>
    <lineage>
        <taxon>Eukaryota</taxon>
        <taxon>Fungi</taxon>
        <taxon>Dikarya</taxon>
        <taxon>Ascomycota</taxon>
        <taxon>Pezizomycotina</taxon>
        <taxon>Sordariomycetes</taxon>
        <taxon>Hypocreomycetidae</taxon>
        <taxon>Hypocreales</taxon>
        <taxon>Nectriaceae</taxon>
        <taxon>Fusarium</taxon>
        <taxon>Fusarium solani species complex</taxon>
        <taxon>Fusarium vanettenii</taxon>
    </lineage>
</organism>
<dbReference type="VEuPathDB" id="FungiDB:NECHADRAFT_34783"/>
<evidence type="ECO:0000313" key="1">
    <source>
        <dbReference type="EMBL" id="EEU38355.1"/>
    </source>
</evidence>